<keyword evidence="14" id="KW-1185">Reference proteome</keyword>
<accession>A0A9Q0D7F2</accession>
<keyword evidence="4" id="KW-1133">Transmembrane helix</keyword>
<evidence type="ECO:0000313" key="13">
    <source>
        <dbReference type="EMBL" id="KAJ3583259.1"/>
    </source>
</evidence>
<gene>
    <name evidence="13" type="ORF">NHX12_032742</name>
</gene>
<keyword evidence="2" id="KW-0813">Transport</keyword>
<dbReference type="Gene3D" id="3.40.190.10">
    <property type="entry name" value="Periplasmic binding protein-like II"/>
    <property type="match status" value="1"/>
</dbReference>
<keyword evidence="10" id="KW-0407">Ion channel</keyword>
<evidence type="ECO:0000256" key="1">
    <source>
        <dbReference type="ARBA" id="ARBA00004141"/>
    </source>
</evidence>
<comment type="subcellular location">
    <subcellularLocation>
        <location evidence="1">Membrane</location>
        <topology evidence="1">Multi-pass membrane protein</topology>
    </subcellularLocation>
</comment>
<evidence type="ECO:0000259" key="12">
    <source>
        <dbReference type="SMART" id="SM00918"/>
    </source>
</evidence>
<evidence type="ECO:0000256" key="6">
    <source>
        <dbReference type="ARBA" id="ARBA00023136"/>
    </source>
</evidence>
<dbReference type="AlphaFoldDB" id="A0A9Q0D7F2"/>
<reference evidence="13" key="1">
    <citation type="submission" date="2022-07" db="EMBL/GenBank/DDBJ databases">
        <title>Chromosome-level genome of Muraenolepis orangiensis.</title>
        <authorList>
            <person name="Kim J."/>
        </authorList>
    </citation>
    <scope>NUCLEOTIDE SEQUENCE</scope>
    <source>
        <strain evidence="13">KU_S4_2022</strain>
        <tissue evidence="13">Muscle</tissue>
    </source>
</reference>
<organism evidence="13 14">
    <name type="scientific">Muraenolepis orangiensis</name>
    <name type="common">Patagonian moray cod</name>
    <dbReference type="NCBI Taxonomy" id="630683"/>
    <lineage>
        <taxon>Eukaryota</taxon>
        <taxon>Metazoa</taxon>
        <taxon>Chordata</taxon>
        <taxon>Craniata</taxon>
        <taxon>Vertebrata</taxon>
        <taxon>Euteleostomi</taxon>
        <taxon>Actinopterygii</taxon>
        <taxon>Neopterygii</taxon>
        <taxon>Teleostei</taxon>
        <taxon>Neoteleostei</taxon>
        <taxon>Acanthomorphata</taxon>
        <taxon>Zeiogadaria</taxon>
        <taxon>Gadariae</taxon>
        <taxon>Gadiformes</taxon>
        <taxon>Muraenolepidoidei</taxon>
        <taxon>Muraenolepididae</taxon>
        <taxon>Muraenolepis</taxon>
    </lineage>
</organism>
<dbReference type="EMBL" id="JANIIK010000480">
    <property type="protein sequence ID" value="KAJ3583259.1"/>
    <property type="molecule type" value="Genomic_DNA"/>
</dbReference>
<evidence type="ECO:0000256" key="10">
    <source>
        <dbReference type="ARBA" id="ARBA00023303"/>
    </source>
</evidence>
<dbReference type="OrthoDB" id="5984008at2759"/>
<feature type="domain" description="Ionotropic glutamate receptor L-glutamate and glycine-binding" evidence="12">
    <location>
        <begin position="26"/>
        <end position="87"/>
    </location>
</feature>
<keyword evidence="5" id="KW-0406">Ion transport</keyword>
<keyword evidence="6" id="KW-0472">Membrane</keyword>
<evidence type="ECO:0000256" key="3">
    <source>
        <dbReference type="ARBA" id="ARBA00022692"/>
    </source>
</evidence>
<dbReference type="Pfam" id="PF10613">
    <property type="entry name" value="Lig_chan-Glu_bd"/>
    <property type="match status" value="1"/>
</dbReference>
<feature type="chain" id="PRO_5040469401" description="Ionotropic glutamate receptor L-glutamate and glycine-binding domain-containing protein" evidence="11">
    <location>
        <begin position="17"/>
        <end position="181"/>
    </location>
</feature>
<dbReference type="GO" id="GO:0015276">
    <property type="term" value="F:ligand-gated monoatomic ion channel activity"/>
    <property type="evidence" value="ECO:0007669"/>
    <property type="project" value="InterPro"/>
</dbReference>
<evidence type="ECO:0000256" key="4">
    <source>
        <dbReference type="ARBA" id="ARBA00022989"/>
    </source>
</evidence>
<protein>
    <recommendedName>
        <fullName evidence="12">Ionotropic glutamate receptor L-glutamate and glycine-binding domain-containing protein</fullName>
    </recommendedName>
</protein>
<dbReference type="GO" id="GO:0016020">
    <property type="term" value="C:membrane"/>
    <property type="evidence" value="ECO:0007669"/>
    <property type="project" value="UniProtKB-SubCell"/>
</dbReference>
<evidence type="ECO:0000256" key="11">
    <source>
        <dbReference type="SAM" id="SignalP"/>
    </source>
</evidence>
<evidence type="ECO:0000256" key="5">
    <source>
        <dbReference type="ARBA" id="ARBA00023065"/>
    </source>
</evidence>
<evidence type="ECO:0000256" key="7">
    <source>
        <dbReference type="ARBA" id="ARBA00023170"/>
    </source>
</evidence>
<keyword evidence="3" id="KW-0812">Transmembrane</keyword>
<proteinExistence type="predicted"/>
<keyword evidence="11" id="KW-0732">Signal</keyword>
<dbReference type="Proteomes" id="UP001148018">
    <property type="component" value="Unassembled WGS sequence"/>
</dbReference>
<keyword evidence="8" id="KW-0325">Glycoprotein</keyword>
<feature type="signal peptide" evidence="11">
    <location>
        <begin position="1"/>
        <end position="16"/>
    </location>
</feature>
<keyword evidence="9" id="KW-1071">Ligand-gated ion channel</keyword>
<evidence type="ECO:0000256" key="2">
    <source>
        <dbReference type="ARBA" id="ARBA00022448"/>
    </source>
</evidence>
<dbReference type="InterPro" id="IPR019594">
    <property type="entry name" value="Glu/Gly-bd"/>
</dbReference>
<evidence type="ECO:0000313" key="14">
    <source>
        <dbReference type="Proteomes" id="UP001148018"/>
    </source>
</evidence>
<evidence type="ECO:0000256" key="8">
    <source>
        <dbReference type="ARBA" id="ARBA00023180"/>
    </source>
</evidence>
<evidence type="ECO:0000256" key="9">
    <source>
        <dbReference type="ARBA" id="ARBA00023286"/>
    </source>
</evidence>
<name>A0A9Q0D7F2_9TELE</name>
<comment type="caution">
    <text evidence="13">The sequence shown here is derived from an EMBL/GenBank/DDBJ whole genome shotgun (WGS) entry which is preliminary data.</text>
</comment>
<sequence>MFPVAVLLLLLAAGSGEPVCDAATEPPGAGGQPALRGLLDMLKELAHILQFKYRIRLVADGRYGVPGANGTWTGMSICEEMLGELQGIVLCRDSLQVRRHRGASILRPRPLEERRARAATATAGPLSHKLAQEAALVVSWSSPGQPPFVYTRTPVDYQRRLDLPSLKQTDNPVILELKVTL</sequence>
<dbReference type="SMART" id="SM00918">
    <property type="entry name" value="Lig_chan-Glu_bd"/>
    <property type="match status" value="1"/>
</dbReference>
<keyword evidence="7" id="KW-0675">Receptor</keyword>